<dbReference type="InterPro" id="IPR011992">
    <property type="entry name" value="EF-hand-dom_pair"/>
</dbReference>
<organism evidence="3 4">
    <name type="scientific">Moniliophthora roreri</name>
    <name type="common">Frosty pod rot fungus</name>
    <name type="synonym">Monilia roreri</name>
    <dbReference type="NCBI Taxonomy" id="221103"/>
    <lineage>
        <taxon>Eukaryota</taxon>
        <taxon>Fungi</taxon>
        <taxon>Dikarya</taxon>
        <taxon>Basidiomycota</taxon>
        <taxon>Agaricomycotina</taxon>
        <taxon>Agaricomycetes</taxon>
        <taxon>Agaricomycetidae</taxon>
        <taxon>Agaricales</taxon>
        <taxon>Marasmiineae</taxon>
        <taxon>Marasmiaceae</taxon>
        <taxon>Moniliophthora</taxon>
    </lineage>
</organism>
<feature type="compositionally biased region" description="Low complexity" evidence="1">
    <location>
        <begin position="229"/>
        <end position="254"/>
    </location>
</feature>
<evidence type="ECO:0000259" key="2">
    <source>
        <dbReference type="Pfam" id="PF12763"/>
    </source>
</evidence>
<feature type="compositionally biased region" description="Gly residues" evidence="1">
    <location>
        <begin position="576"/>
        <end position="593"/>
    </location>
</feature>
<dbReference type="Proteomes" id="UP000054988">
    <property type="component" value="Unassembled WGS sequence"/>
</dbReference>
<comment type="caution">
    <text evidence="3">The sequence shown here is derived from an EMBL/GenBank/DDBJ whole genome shotgun (WGS) entry which is preliminary data.</text>
</comment>
<feature type="compositionally biased region" description="Low complexity" evidence="1">
    <location>
        <begin position="492"/>
        <end position="563"/>
    </location>
</feature>
<dbReference type="eggNOG" id="ENOG502QQXV">
    <property type="taxonomic scope" value="Eukaryota"/>
</dbReference>
<dbReference type="Gene3D" id="1.10.238.10">
    <property type="entry name" value="EF-hand"/>
    <property type="match status" value="1"/>
</dbReference>
<evidence type="ECO:0000256" key="1">
    <source>
        <dbReference type="SAM" id="MobiDB-lite"/>
    </source>
</evidence>
<feature type="region of interest" description="Disordered" evidence="1">
    <location>
        <begin position="478"/>
        <end position="614"/>
    </location>
</feature>
<feature type="compositionally biased region" description="Polar residues" evidence="1">
    <location>
        <begin position="281"/>
        <end position="293"/>
    </location>
</feature>
<feature type="compositionally biased region" description="Polar residues" evidence="1">
    <location>
        <begin position="98"/>
        <end position="116"/>
    </location>
</feature>
<proteinExistence type="predicted"/>
<feature type="compositionally biased region" description="Polar residues" evidence="1">
    <location>
        <begin position="56"/>
        <end position="70"/>
    </location>
</feature>
<accession>A0A0W0FPS1</accession>
<evidence type="ECO:0000313" key="4">
    <source>
        <dbReference type="Proteomes" id="UP000054988"/>
    </source>
</evidence>
<name>A0A0W0FPS1_MONRR</name>
<feature type="compositionally biased region" description="Low complexity" evidence="1">
    <location>
        <begin position="198"/>
        <end position="220"/>
    </location>
</feature>
<feature type="compositionally biased region" description="Low complexity" evidence="1">
    <location>
        <begin position="82"/>
        <end position="93"/>
    </location>
</feature>
<feature type="domain" description="EH" evidence="2">
    <location>
        <begin position="423"/>
        <end position="490"/>
    </location>
</feature>
<feature type="compositionally biased region" description="Low complexity" evidence="1">
    <location>
        <begin position="174"/>
        <end position="191"/>
    </location>
</feature>
<dbReference type="InterPro" id="IPR000261">
    <property type="entry name" value="EH_dom"/>
</dbReference>
<dbReference type="AlphaFoldDB" id="A0A0W0FPS1"/>
<dbReference type="Pfam" id="PF12763">
    <property type="entry name" value="EH"/>
    <property type="match status" value="1"/>
</dbReference>
<dbReference type="EMBL" id="LATX01001774">
    <property type="protein sequence ID" value="KTB38200.1"/>
    <property type="molecule type" value="Genomic_DNA"/>
</dbReference>
<feature type="compositionally biased region" description="Low complexity" evidence="1">
    <location>
        <begin position="321"/>
        <end position="331"/>
    </location>
</feature>
<feature type="region of interest" description="Disordered" evidence="1">
    <location>
        <begin position="12"/>
        <end position="133"/>
    </location>
</feature>
<dbReference type="SUPFAM" id="SSF47473">
    <property type="entry name" value="EF-hand"/>
    <property type="match status" value="1"/>
</dbReference>
<sequence length="614" mass="65368">MSRVQSRVKAFESLGTGASVDLKDWNVLDDPPLINFQTDPPPLPPRKPSPSAPTPGSLTVQQQWQHTYPPQGSPRKGHAPASSISSFHSVSLSDDGKSSTADSQHTGVSESTSQTSFDDESFENVSPTSLTSPTLTAKQLALDWEKHIASNSSNNHYRPRPPKLPQRPPAKSASQYPPRSGPSSSSTSSNSAAPRINTALSSSSSSSTVILVSPASSVRRVPPPPVHGSLSSSTTSTSSFSTLSPPTRSSTLPSPTSPRPSLPHTSHSQPQQPYTPYLRRSPSNASLNSQQTIAKPKPPPPPIPKSKAQAGDISNLKLSQATTRRTPVPATARRRYELVFDENVRQSRRAKQQRHRARKKEGEKDLITLGDGEKPALLSPEAARKTRQAAGWRGLSIDLVIGSEDAARKDEDDEVEIWKPIASDERLPGCVVKVIWGWSRLGKEKLREIWTECDPSHTGSLDKTAFVTGMWRIDEELRRGQRSLPAPMVNTPRQQRPQARPQQQQVPIRPSSSPQSQVSISSSPTSSTSSFVSLGSSSYSNSNPPMSVSPSPSTGSSTGAFGSYVAVGRVNANGSTGPGPGSGTGAGAAGGGSVRRKPPPPPPPAPLGLPTRGV</sequence>
<feature type="compositionally biased region" description="Pro residues" evidence="1">
    <location>
        <begin position="39"/>
        <end position="53"/>
    </location>
</feature>
<protein>
    <recommendedName>
        <fullName evidence="2">EH domain-containing protein</fullName>
    </recommendedName>
</protein>
<feature type="region of interest" description="Disordered" evidence="1">
    <location>
        <begin position="146"/>
        <end position="334"/>
    </location>
</feature>
<evidence type="ECO:0000313" key="3">
    <source>
        <dbReference type="EMBL" id="KTB38200.1"/>
    </source>
</evidence>
<reference evidence="3 4" key="1">
    <citation type="submission" date="2015-12" db="EMBL/GenBank/DDBJ databases">
        <title>Draft genome sequence of Moniliophthora roreri, the causal agent of frosty pod rot of cacao.</title>
        <authorList>
            <person name="Aime M.C."/>
            <person name="Diaz-Valderrama J.R."/>
            <person name="Kijpornyongpan T."/>
            <person name="Phillips-Mora W."/>
        </authorList>
    </citation>
    <scope>NUCLEOTIDE SEQUENCE [LARGE SCALE GENOMIC DNA]</scope>
    <source>
        <strain evidence="3 4">MCA 2952</strain>
    </source>
</reference>
<gene>
    <name evidence="3" type="ORF">WG66_9167</name>
</gene>